<reference evidence="2 3" key="1">
    <citation type="submission" date="2024-09" db="EMBL/GenBank/DDBJ databases">
        <authorList>
            <person name="Sun Q."/>
            <person name="Mori K."/>
        </authorList>
    </citation>
    <scope>NUCLEOTIDE SEQUENCE [LARGE SCALE GENOMIC DNA]</scope>
    <source>
        <strain evidence="2 3">JCM 13503</strain>
    </source>
</reference>
<sequence length="119" mass="13130">MSSFCGASSRAFSEELRQCDLNEVCTTVDGVRHGSWRAVDEHETVLDIPLQRHRNPEAAKTLLIRLLGEDDVTAVIHTDQLLSSGAAIQESSSLTDVEQQQMVSTARCNNTTLHSHRPT</sequence>
<gene>
    <name evidence="2" type="ORF">ACFFLM_00305</name>
</gene>
<comment type="caution">
    <text evidence="2">The sequence shown here is derived from an EMBL/GenBank/DDBJ whole genome shotgun (WGS) entry which is preliminary data.</text>
</comment>
<keyword evidence="3" id="KW-1185">Reference proteome</keyword>
<protein>
    <submittedName>
        <fullName evidence="2">DDE-type integrase/transposase/recombinase</fullName>
    </submittedName>
</protein>
<dbReference type="RefSeq" id="WP_380004346.1">
    <property type="nucleotide sequence ID" value="NZ_JBHLYR010000003.1"/>
</dbReference>
<dbReference type="Pfam" id="PF13610">
    <property type="entry name" value="DDE_Tnp_IS240"/>
    <property type="match status" value="1"/>
</dbReference>
<evidence type="ECO:0000313" key="2">
    <source>
        <dbReference type="EMBL" id="MFB9990436.1"/>
    </source>
</evidence>
<accession>A0ABV6ASF2</accession>
<dbReference type="EMBL" id="JBHLYR010000003">
    <property type="protein sequence ID" value="MFB9990436.1"/>
    <property type="molecule type" value="Genomic_DNA"/>
</dbReference>
<feature type="domain" description="DDE" evidence="1">
    <location>
        <begin position="20"/>
        <end position="117"/>
    </location>
</feature>
<organism evidence="2 3">
    <name type="scientific">Deinococcus oregonensis</name>
    <dbReference type="NCBI Taxonomy" id="1805970"/>
    <lineage>
        <taxon>Bacteria</taxon>
        <taxon>Thermotogati</taxon>
        <taxon>Deinococcota</taxon>
        <taxon>Deinococci</taxon>
        <taxon>Deinococcales</taxon>
        <taxon>Deinococcaceae</taxon>
        <taxon>Deinococcus</taxon>
    </lineage>
</organism>
<evidence type="ECO:0000313" key="3">
    <source>
        <dbReference type="Proteomes" id="UP001589733"/>
    </source>
</evidence>
<dbReference type="InterPro" id="IPR032874">
    <property type="entry name" value="DDE_dom"/>
</dbReference>
<name>A0ABV6ASF2_9DEIO</name>
<dbReference type="Proteomes" id="UP001589733">
    <property type="component" value="Unassembled WGS sequence"/>
</dbReference>
<proteinExistence type="predicted"/>
<evidence type="ECO:0000259" key="1">
    <source>
        <dbReference type="Pfam" id="PF13610"/>
    </source>
</evidence>